<evidence type="ECO:0000259" key="4">
    <source>
        <dbReference type="PROSITE" id="PS51857"/>
    </source>
</evidence>
<dbReference type="InterPro" id="IPR050181">
    <property type="entry name" value="Cold_shock_domain"/>
</dbReference>
<dbReference type="PRINTS" id="PR00050">
    <property type="entry name" value="COLDSHOCK"/>
</dbReference>
<name>A0A1F6GQL8_9PROT</name>
<reference evidence="5 6" key="1">
    <citation type="journal article" date="2016" name="Nat. Commun.">
        <title>Thousands of microbial genomes shed light on interconnected biogeochemical processes in an aquifer system.</title>
        <authorList>
            <person name="Anantharaman K."/>
            <person name="Brown C.T."/>
            <person name="Hug L.A."/>
            <person name="Sharon I."/>
            <person name="Castelle C.J."/>
            <person name="Probst A.J."/>
            <person name="Thomas B.C."/>
            <person name="Singh A."/>
            <person name="Wilkins M.J."/>
            <person name="Karaoz U."/>
            <person name="Brodie E.L."/>
            <person name="Williams K.H."/>
            <person name="Hubbard S.S."/>
            <person name="Banfield J.F."/>
        </authorList>
    </citation>
    <scope>NUCLEOTIDE SEQUENCE [LARGE SCALE GENOMIC DNA]</scope>
</reference>
<dbReference type="InterPro" id="IPR019844">
    <property type="entry name" value="CSD_CS"/>
</dbReference>
<dbReference type="PROSITE" id="PS51857">
    <property type="entry name" value="CSD_2"/>
    <property type="match status" value="1"/>
</dbReference>
<evidence type="ECO:0000256" key="2">
    <source>
        <dbReference type="ARBA" id="ARBA00022490"/>
    </source>
</evidence>
<dbReference type="PROSITE" id="PS00352">
    <property type="entry name" value="CSD_1"/>
    <property type="match status" value="1"/>
</dbReference>
<dbReference type="CDD" id="cd04458">
    <property type="entry name" value="CSP_CDS"/>
    <property type="match status" value="1"/>
</dbReference>
<evidence type="ECO:0000313" key="5">
    <source>
        <dbReference type="EMBL" id="OGH00423.1"/>
    </source>
</evidence>
<dbReference type="GO" id="GO:0005829">
    <property type="term" value="C:cytosol"/>
    <property type="evidence" value="ECO:0007669"/>
    <property type="project" value="UniProtKB-ARBA"/>
</dbReference>
<gene>
    <name evidence="5" type="ORF">A2557_09410</name>
</gene>
<evidence type="ECO:0000256" key="3">
    <source>
        <dbReference type="RuleBase" id="RU000408"/>
    </source>
</evidence>
<evidence type="ECO:0000256" key="1">
    <source>
        <dbReference type="ARBA" id="ARBA00004496"/>
    </source>
</evidence>
<dbReference type="EMBL" id="MFNF01000046">
    <property type="protein sequence ID" value="OGH00423.1"/>
    <property type="molecule type" value="Genomic_DNA"/>
</dbReference>
<dbReference type="Pfam" id="PF00313">
    <property type="entry name" value="CSD"/>
    <property type="match status" value="1"/>
</dbReference>
<dbReference type="AlphaFoldDB" id="A0A1F6GQL8"/>
<dbReference type="InterPro" id="IPR012156">
    <property type="entry name" value="Cold_shock_CspA"/>
</dbReference>
<accession>A0A1F6GQL8</accession>
<sequence>MEQGKVKWFDVKKGYGFIVQPNGRDLFVHKSGLDKGCRLEEGMPVEYEISEGVKGPCATTVHPL</sequence>
<dbReference type="InterPro" id="IPR002059">
    <property type="entry name" value="CSP_DNA-bd"/>
</dbReference>
<dbReference type="InterPro" id="IPR011129">
    <property type="entry name" value="CSD"/>
</dbReference>
<dbReference type="SUPFAM" id="SSF50249">
    <property type="entry name" value="Nucleic acid-binding proteins"/>
    <property type="match status" value="1"/>
</dbReference>
<evidence type="ECO:0000313" key="6">
    <source>
        <dbReference type="Proteomes" id="UP000177583"/>
    </source>
</evidence>
<comment type="subcellular location">
    <subcellularLocation>
        <location evidence="1 3">Cytoplasm</location>
    </subcellularLocation>
</comment>
<dbReference type="InterPro" id="IPR012340">
    <property type="entry name" value="NA-bd_OB-fold"/>
</dbReference>
<organism evidence="5 6">
    <name type="scientific">Candidatus Lambdaproteobacteria bacterium RIFOXYD2_FULL_56_26</name>
    <dbReference type="NCBI Taxonomy" id="1817773"/>
    <lineage>
        <taxon>Bacteria</taxon>
        <taxon>Pseudomonadati</taxon>
        <taxon>Pseudomonadota</taxon>
        <taxon>Candidatus Lambdaproteobacteria</taxon>
    </lineage>
</organism>
<dbReference type="SMART" id="SM00357">
    <property type="entry name" value="CSP"/>
    <property type="match status" value="1"/>
</dbReference>
<dbReference type="GO" id="GO:0003676">
    <property type="term" value="F:nucleic acid binding"/>
    <property type="evidence" value="ECO:0007669"/>
    <property type="project" value="InterPro"/>
</dbReference>
<dbReference type="Proteomes" id="UP000177583">
    <property type="component" value="Unassembled WGS sequence"/>
</dbReference>
<protein>
    <submittedName>
        <fullName evidence="5">Cold-shock protein</fullName>
    </submittedName>
</protein>
<feature type="domain" description="CSD" evidence="4">
    <location>
        <begin position="1"/>
        <end position="63"/>
    </location>
</feature>
<dbReference type="Gene3D" id="2.40.50.140">
    <property type="entry name" value="Nucleic acid-binding proteins"/>
    <property type="match status" value="1"/>
</dbReference>
<comment type="caution">
    <text evidence="5">The sequence shown here is derived from an EMBL/GenBank/DDBJ whole genome shotgun (WGS) entry which is preliminary data.</text>
</comment>
<keyword evidence="2" id="KW-0963">Cytoplasm</keyword>
<proteinExistence type="predicted"/>
<dbReference type="PANTHER" id="PTHR11544">
    <property type="entry name" value="COLD SHOCK DOMAIN CONTAINING PROTEINS"/>
    <property type="match status" value="1"/>
</dbReference>
<dbReference type="PIRSF" id="PIRSF002599">
    <property type="entry name" value="Cold_shock_A"/>
    <property type="match status" value="1"/>
</dbReference>